<feature type="domain" description="MOSC" evidence="5">
    <location>
        <begin position="123"/>
        <end position="267"/>
    </location>
</feature>
<protein>
    <submittedName>
        <fullName evidence="7">MOSC domain-containing protein</fullName>
    </submittedName>
</protein>
<evidence type="ECO:0000259" key="6">
    <source>
        <dbReference type="PROSITE" id="PS51384"/>
    </source>
</evidence>
<comment type="caution">
    <text evidence="7">The sequence shown here is derived from an EMBL/GenBank/DDBJ whole genome shotgun (WGS) entry which is preliminary data.</text>
</comment>
<dbReference type="PROSITE" id="PS00197">
    <property type="entry name" value="2FE2S_FER_1"/>
    <property type="match status" value="1"/>
</dbReference>
<dbReference type="InterPro" id="IPR001041">
    <property type="entry name" value="2Fe-2S_ferredoxin-type"/>
</dbReference>
<reference evidence="7 8" key="1">
    <citation type="submission" date="2021-05" db="EMBL/GenBank/DDBJ databases">
        <title>Shewanella sp. JM162201.</title>
        <authorList>
            <person name="Xu S."/>
            <person name="Li A."/>
        </authorList>
    </citation>
    <scope>NUCLEOTIDE SEQUENCE [LARGE SCALE GENOMIC DNA]</scope>
    <source>
        <strain evidence="7 8">JM162201</strain>
    </source>
</reference>
<proteinExistence type="predicted"/>
<dbReference type="Gene3D" id="2.40.30.10">
    <property type="entry name" value="Translation factors"/>
    <property type="match status" value="1"/>
</dbReference>
<dbReference type="InterPro" id="IPR005302">
    <property type="entry name" value="MoCF_Sase_C"/>
</dbReference>
<name>A0ABS5V299_9GAMM</name>
<evidence type="ECO:0000256" key="3">
    <source>
        <dbReference type="SAM" id="MobiDB-lite"/>
    </source>
</evidence>
<keyword evidence="1" id="KW-0560">Oxidoreductase</keyword>
<dbReference type="SUPFAM" id="SSF63380">
    <property type="entry name" value="Riboflavin synthase domain-like"/>
    <property type="match status" value="1"/>
</dbReference>
<dbReference type="InterPro" id="IPR036010">
    <property type="entry name" value="2Fe-2S_ferredoxin-like_sf"/>
</dbReference>
<dbReference type="InterPro" id="IPR006058">
    <property type="entry name" value="2Fe2S_fd_BS"/>
</dbReference>
<dbReference type="InterPro" id="IPR017927">
    <property type="entry name" value="FAD-bd_FR_type"/>
</dbReference>
<dbReference type="PROSITE" id="PS51085">
    <property type="entry name" value="2FE2S_FER_2"/>
    <property type="match status" value="1"/>
</dbReference>
<dbReference type="InterPro" id="IPR017938">
    <property type="entry name" value="Riboflavin_synthase-like_b-brl"/>
</dbReference>
<dbReference type="InterPro" id="IPR011037">
    <property type="entry name" value="Pyrv_Knase-like_insert_dom_sf"/>
</dbReference>
<dbReference type="RefSeq" id="WP_214506762.1">
    <property type="nucleotide sequence ID" value="NZ_JAHEPS010000002.1"/>
</dbReference>
<keyword evidence="2" id="KW-0830">Ubiquinone</keyword>
<feature type="region of interest" description="Disordered" evidence="3">
    <location>
        <begin position="514"/>
        <end position="537"/>
    </location>
</feature>
<evidence type="ECO:0000256" key="1">
    <source>
        <dbReference type="ARBA" id="ARBA00023002"/>
    </source>
</evidence>
<dbReference type="InterPro" id="IPR039261">
    <property type="entry name" value="FNR_nucleotide-bd"/>
</dbReference>
<dbReference type="InterPro" id="IPR013121">
    <property type="entry name" value="Fe_red_NAD-bd_6"/>
</dbReference>
<dbReference type="InterPro" id="IPR005303">
    <property type="entry name" value="MOCOS_middle"/>
</dbReference>
<dbReference type="InterPro" id="IPR050415">
    <property type="entry name" value="MRET"/>
</dbReference>
<feature type="domain" description="FAD-binding FR-type" evidence="6">
    <location>
        <begin position="280"/>
        <end position="383"/>
    </location>
</feature>
<dbReference type="CDD" id="cd00207">
    <property type="entry name" value="fer2"/>
    <property type="match status" value="1"/>
</dbReference>
<gene>
    <name evidence="7" type="ORF">KJI95_08595</name>
</gene>
<dbReference type="PROSITE" id="PS51340">
    <property type="entry name" value="MOSC"/>
    <property type="match status" value="1"/>
</dbReference>
<sequence>MAQLSDISIYPVKSMGAQRLSRAQVTLEGLMGDRRFMAVKPNGEFITARTHPKLLKVEPQGSDEQTHCGELWLRAENMPELRIPASEFSKEPMTTGVWKDSFSAFSTTPLADAWISTLLGESARILWLGETSARFREKTGTAVSFADGYPLLLIGEASLTDLNLRADALCQMSQFRTNLVASTREPFEEDSWKRIRIGEVEFLVAKPCSRCVMTTVIAGTTEFHPRQEPLATLSKYRKSASGDVNFGQNLIALNSGQIRVGDKIEVLETQEAEHYRSLAPAKRLLTLRDKAAIARDFYRLSFAAADGKPLPGAIAGQHLPFAFDIDGTRHIRRYSLTHPTGDGLYHIAVKRTQNGLISNWLIDNLATGDTVLGGRAEGRFTPKASAKLTLISAGSGITPMLAMLRAAIAKARLSNGNSAPLGHIHFIYQCRTEEDIPETALLAKCAAAGMTLEIWLSAMAENATVENAAVENAAIKNAAVETAAIKNAVVENTAMGSVDADRVALKLSETGTESEASTRYQTLPTRPGRWQASTLSPSSADFKAQGREVFICGPQGFMEAARDGLLALGVDDANIHIESFGGLASSANRPVKSVQILLDEKPFQGSNQQSLLSQAEAHGRVIPWSCRAGICGSCKCYLLEGEVHQPKAEALSDSERRDGVILACSATPLTDIRVSLKKPS</sequence>
<dbReference type="InterPro" id="IPR008333">
    <property type="entry name" value="Cbr1-like_FAD-bd_dom"/>
</dbReference>
<dbReference type="SUPFAM" id="SSF50800">
    <property type="entry name" value="PK beta-barrel domain-like"/>
    <property type="match status" value="1"/>
</dbReference>
<feature type="compositionally biased region" description="Polar residues" evidence="3">
    <location>
        <begin position="514"/>
        <end position="524"/>
    </location>
</feature>
<dbReference type="EMBL" id="JAHEPS010000002">
    <property type="protein sequence ID" value="MBT1444588.1"/>
    <property type="molecule type" value="Genomic_DNA"/>
</dbReference>
<organism evidence="7 8">
    <name type="scientific">Shewanella jiangmenensis</name>
    <dbReference type="NCBI Taxonomy" id="2837387"/>
    <lineage>
        <taxon>Bacteria</taxon>
        <taxon>Pseudomonadati</taxon>
        <taxon>Pseudomonadota</taxon>
        <taxon>Gammaproteobacteria</taxon>
        <taxon>Alteromonadales</taxon>
        <taxon>Shewanellaceae</taxon>
        <taxon>Shewanella</taxon>
    </lineage>
</organism>
<evidence type="ECO:0000256" key="2">
    <source>
        <dbReference type="ARBA" id="ARBA00023075"/>
    </source>
</evidence>
<evidence type="ECO:0000313" key="7">
    <source>
        <dbReference type="EMBL" id="MBT1444588.1"/>
    </source>
</evidence>
<dbReference type="InterPro" id="IPR012675">
    <property type="entry name" value="Beta-grasp_dom_sf"/>
</dbReference>
<dbReference type="SUPFAM" id="SSF52343">
    <property type="entry name" value="Ferredoxin reductase-like, C-terminal NADP-linked domain"/>
    <property type="match status" value="1"/>
</dbReference>
<evidence type="ECO:0000259" key="5">
    <source>
        <dbReference type="PROSITE" id="PS51340"/>
    </source>
</evidence>
<dbReference type="PANTHER" id="PTHR47354:SF5">
    <property type="entry name" value="PROTEIN RFBI"/>
    <property type="match status" value="1"/>
</dbReference>
<feature type="domain" description="2Fe-2S ferredoxin-type" evidence="4">
    <location>
        <begin position="592"/>
        <end position="680"/>
    </location>
</feature>
<evidence type="ECO:0000259" key="4">
    <source>
        <dbReference type="PROSITE" id="PS51085"/>
    </source>
</evidence>
<dbReference type="Pfam" id="PF08030">
    <property type="entry name" value="NAD_binding_6"/>
    <property type="match status" value="1"/>
</dbReference>
<dbReference type="PROSITE" id="PS51384">
    <property type="entry name" value="FAD_FR"/>
    <property type="match status" value="1"/>
</dbReference>
<dbReference type="SUPFAM" id="SSF141673">
    <property type="entry name" value="MOSC N-terminal domain-like"/>
    <property type="match status" value="1"/>
</dbReference>
<accession>A0ABS5V299</accession>
<dbReference type="Proteomes" id="UP001195903">
    <property type="component" value="Unassembled WGS sequence"/>
</dbReference>
<dbReference type="SUPFAM" id="SSF54292">
    <property type="entry name" value="2Fe-2S ferredoxin-like"/>
    <property type="match status" value="1"/>
</dbReference>
<dbReference type="Gene3D" id="3.40.50.80">
    <property type="entry name" value="Nucleotide-binding domain of ferredoxin-NADP reductase (FNR) module"/>
    <property type="match status" value="1"/>
</dbReference>
<dbReference type="Pfam" id="PF03473">
    <property type="entry name" value="MOSC"/>
    <property type="match status" value="1"/>
</dbReference>
<dbReference type="Pfam" id="PF00970">
    <property type="entry name" value="FAD_binding_6"/>
    <property type="match status" value="1"/>
</dbReference>
<keyword evidence="8" id="KW-1185">Reference proteome</keyword>
<dbReference type="Pfam" id="PF00111">
    <property type="entry name" value="Fer2"/>
    <property type="match status" value="1"/>
</dbReference>
<dbReference type="Pfam" id="PF03476">
    <property type="entry name" value="MOSC_N"/>
    <property type="match status" value="1"/>
</dbReference>
<dbReference type="Gene3D" id="3.10.20.30">
    <property type="match status" value="1"/>
</dbReference>
<dbReference type="PANTHER" id="PTHR47354">
    <property type="entry name" value="NADH OXIDOREDUCTASE HCR"/>
    <property type="match status" value="1"/>
</dbReference>
<evidence type="ECO:0000313" key="8">
    <source>
        <dbReference type="Proteomes" id="UP001195903"/>
    </source>
</evidence>